<feature type="coiled-coil region" evidence="1">
    <location>
        <begin position="62"/>
        <end position="106"/>
    </location>
</feature>
<comment type="caution">
    <text evidence="3">The sequence shown here is derived from an EMBL/GenBank/DDBJ whole genome shotgun (WGS) entry which is preliminary data.</text>
</comment>
<dbReference type="PANTHER" id="PTHR15572">
    <property type="entry name" value="GLIOMA TUMOR SUPPRESSOR CANDIDATE REGION GENE 1"/>
    <property type="match status" value="1"/>
</dbReference>
<evidence type="ECO:0000256" key="1">
    <source>
        <dbReference type="SAM" id="Coils"/>
    </source>
</evidence>
<evidence type="ECO:0000256" key="2">
    <source>
        <dbReference type="SAM" id="MobiDB-lite"/>
    </source>
</evidence>
<reference evidence="3 4" key="1">
    <citation type="journal article" date="2014" name="Agronomy (Basel)">
        <title>A Draft Genome Sequence for Ensete ventricosum, the Drought-Tolerant Tree Against Hunger.</title>
        <authorList>
            <person name="Harrison J."/>
            <person name="Moore K.A."/>
            <person name="Paszkiewicz K."/>
            <person name="Jones T."/>
            <person name="Grant M."/>
            <person name="Ambacheew D."/>
            <person name="Muzemil S."/>
            <person name="Studholme D.J."/>
        </authorList>
    </citation>
    <scope>NUCLEOTIDE SEQUENCE [LARGE SCALE GENOMIC DNA]</scope>
</reference>
<accession>A0A426YG80</accession>
<proteinExistence type="predicted"/>
<feature type="compositionally biased region" description="Basic residues" evidence="2">
    <location>
        <begin position="284"/>
        <end position="296"/>
    </location>
</feature>
<feature type="region of interest" description="Disordered" evidence="2">
    <location>
        <begin position="284"/>
        <end position="322"/>
    </location>
</feature>
<dbReference type="InterPro" id="IPR052438">
    <property type="entry name" value="Chromatin_remod/trans_coact"/>
</dbReference>
<dbReference type="GO" id="GO:0016514">
    <property type="term" value="C:SWI/SNF complex"/>
    <property type="evidence" value="ECO:0007669"/>
    <property type="project" value="TreeGrafter"/>
</dbReference>
<keyword evidence="1" id="KW-0175">Coiled coil</keyword>
<gene>
    <name evidence="3" type="ORF">B296_00035535</name>
</gene>
<sequence length="371" mass="40713">PQSARPAAVGVEDGGPGNAVEVEMAQKDALMVCNPDFKRPFASVEDAVLRSEERLMIEQALMQEEKQALLEIRAEMESREKADREATEAKMRMAISQAECARAEAQVDAEMYARASTRARTATSLGDKGSGHEMVQERGGNMGGEVLKERLKSHQRIFLNDENETENVNTRAQGQWREAGELDLNSRRHPEGPVPCVPELDRERAGDALPVVDEVAGALAPEQLGVDRGGAGEAFRPQEHVGDGTAAQVLHLHLEHRVVADLPPRVGLLHLNARQIAPLARHCQRSHPTPRGHHHQPMGPHKSSSTSRREEGHVPVARRWRRSAAERSLRKAAIGIASLQLGGEPSTGQYIETGPFPSTVDRLLVLSTERR</sequence>
<name>A0A426YG80_ENSVE</name>
<feature type="non-terminal residue" evidence="3">
    <location>
        <position position="1"/>
    </location>
</feature>
<organism evidence="3 4">
    <name type="scientific">Ensete ventricosum</name>
    <name type="common">Abyssinian banana</name>
    <name type="synonym">Musa ensete</name>
    <dbReference type="NCBI Taxonomy" id="4639"/>
    <lineage>
        <taxon>Eukaryota</taxon>
        <taxon>Viridiplantae</taxon>
        <taxon>Streptophyta</taxon>
        <taxon>Embryophyta</taxon>
        <taxon>Tracheophyta</taxon>
        <taxon>Spermatophyta</taxon>
        <taxon>Magnoliopsida</taxon>
        <taxon>Liliopsida</taxon>
        <taxon>Zingiberales</taxon>
        <taxon>Musaceae</taxon>
        <taxon>Ensete</taxon>
    </lineage>
</organism>
<feature type="region of interest" description="Disordered" evidence="2">
    <location>
        <begin position="120"/>
        <end position="139"/>
    </location>
</feature>
<protein>
    <submittedName>
        <fullName evidence="3">Uncharacterized protein</fullName>
    </submittedName>
</protein>
<dbReference type="Proteomes" id="UP000287651">
    <property type="component" value="Unassembled WGS sequence"/>
</dbReference>
<dbReference type="PANTHER" id="PTHR15572:SF0">
    <property type="entry name" value="GLUTAMINE-RICH PROTEIN-RELATED"/>
    <property type="match status" value="1"/>
</dbReference>
<evidence type="ECO:0000313" key="3">
    <source>
        <dbReference type="EMBL" id="RRT50764.1"/>
    </source>
</evidence>
<dbReference type="GO" id="GO:0045893">
    <property type="term" value="P:positive regulation of DNA-templated transcription"/>
    <property type="evidence" value="ECO:0007669"/>
    <property type="project" value="TreeGrafter"/>
</dbReference>
<dbReference type="AlphaFoldDB" id="A0A426YG80"/>
<evidence type="ECO:0000313" key="4">
    <source>
        <dbReference type="Proteomes" id="UP000287651"/>
    </source>
</evidence>
<dbReference type="EMBL" id="AMZH03012582">
    <property type="protein sequence ID" value="RRT50764.1"/>
    <property type="molecule type" value="Genomic_DNA"/>
</dbReference>